<dbReference type="EMBL" id="UGRI01000001">
    <property type="protein sequence ID" value="SUA21418.1"/>
    <property type="molecule type" value="Genomic_DNA"/>
</dbReference>
<sequence>MRVSKMIGSILLVAAVQTVFRQMFTSAAIMVKPVTAKLRENIVPTRVWGGIGCTVRSGLP</sequence>
<reference evidence="1" key="1">
    <citation type="submission" date="2018-06" db="EMBL/GenBank/DDBJ databases">
        <authorList>
            <consortium name="Pathogen Informatics"/>
            <person name="Doyle S."/>
        </authorList>
    </citation>
    <scope>NUCLEOTIDE SEQUENCE [LARGE SCALE GENOMIC DNA]</scope>
    <source>
        <strain evidence="1">NCTC11421</strain>
    </source>
</reference>
<dbReference type="AlphaFoldDB" id="A0A378VWV2"/>
<protein>
    <submittedName>
        <fullName evidence="1">Uncharacterized protein</fullName>
    </submittedName>
</protein>
<gene>
    <name evidence="1" type="ORF">NCTC11421_01429</name>
</gene>
<accession>A0A378VWV2</accession>
<evidence type="ECO:0000313" key="1">
    <source>
        <dbReference type="EMBL" id="SUA21418.1"/>
    </source>
</evidence>
<organism evidence="1">
    <name type="scientific">Neisseria gonorrhoeae</name>
    <dbReference type="NCBI Taxonomy" id="485"/>
    <lineage>
        <taxon>Bacteria</taxon>
        <taxon>Pseudomonadati</taxon>
        <taxon>Pseudomonadota</taxon>
        <taxon>Betaproteobacteria</taxon>
        <taxon>Neisseriales</taxon>
        <taxon>Neisseriaceae</taxon>
        <taxon>Neisseria</taxon>
    </lineage>
</organism>
<name>A0A378VWV2_NEIGO</name>
<proteinExistence type="predicted"/>